<dbReference type="AlphaFoldDB" id="A0A1G6DI49"/>
<dbReference type="Proteomes" id="UP000182508">
    <property type="component" value="Unassembled WGS sequence"/>
</dbReference>
<accession>A0A1G6DI49</accession>
<dbReference type="STRING" id="439219.SAMN02910293_02214"/>
<gene>
    <name evidence="1" type="ORF">SAMN02910293_02214</name>
</gene>
<protein>
    <submittedName>
        <fullName evidence="1">Uncharacterized protein</fullName>
    </submittedName>
</protein>
<dbReference type="EMBL" id="FMXP01000040">
    <property type="protein sequence ID" value="SDB44802.1"/>
    <property type="molecule type" value="Genomic_DNA"/>
</dbReference>
<reference evidence="1 2" key="1">
    <citation type="submission" date="2016-10" db="EMBL/GenBank/DDBJ databases">
        <authorList>
            <person name="de Groot N.N."/>
        </authorList>
    </citation>
    <scope>NUCLEOTIDE SEQUENCE [LARGE SCALE GENOMIC DNA]</scope>
    <source>
        <strain evidence="1 2">A-4</strain>
    </source>
</reference>
<organism evidence="1 2">
    <name type="scientific">Streptococcus henryi</name>
    <dbReference type="NCBI Taxonomy" id="439219"/>
    <lineage>
        <taxon>Bacteria</taxon>
        <taxon>Bacillati</taxon>
        <taxon>Bacillota</taxon>
        <taxon>Bacilli</taxon>
        <taxon>Lactobacillales</taxon>
        <taxon>Streptococcaceae</taxon>
        <taxon>Streptococcus</taxon>
    </lineage>
</organism>
<keyword evidence="2" id="KW-1185">Reference proteome</keyword>
<proteinExistence type="predicted"/>
<dbReference type="RefSeq" id="WP_074486668.1">
    <property type="nucleotide sequence ID" value="NZ_FMXP01000040.1"/>
</dbReference>
<evidence type="ECO:0000313" key="1">
    <source>
        <dbReference type="EMBL" id="SDB44802.1"/>
    </source>
</evidence>
<evidence type="ECO:0000313" key="2">
    <source>
        <dbReference type="Proteomes" id="UP000182508"/>
    </source>
</evidence>
<sequence>MTYCEQKLNSIYQNFKFSYRVYDADAHLLRLLYNQALERLTHQLTILKEAHYPYGELTFYGNTYRRLITQYYNSQALA</sequence>
<name>A0A1G6DI49_9STRE</name>